<evidence type="ECO:0000256" key="3">
    <source>
        <dbReference type="ARBA" id="ARBA00022679"/>
    </source>
</evidence>
<comment type="catalytic activity">
    <reaction evidence="1">
        <text>ATP + protein L-histidine = ADP + protein N-phospho-L-histidine.</text>
        <dbReference type="EC" id="2.7.13.3"/>
    </reaction>
</comment>
<feature type="compositionally biased region" description="Polar residues" evidence="6">
    <location>
        <begin position="1022"/>
        <end position="1032"/>
    </location>
</feature>
<dbReference type="OrthoDB" id="60033at2759"/>
<dbReference type="InterPro" id="IPR000014">
    <property type="entry name" value="PAS"/>
</dbReference>
<dbReference type="AlphaFoldDB" id="A0A517LP13"/>
<dbReference type="SMART" id="SM00091">
    <property type="entry name" value="PAS"/>
    <property type="match status" value="1"/>
</dbReference>
<keyword evidence="5" id="KW-0597">Phosphoprotein</keyword>
<dbReference type="InterPro" id="IPR001789">
    <property type="entry name" value="Sig_transdc_resp-reg_receiver"/>
</dbReference>
<evidence type="ECO:0000256" key="4">
    <source>
        <dbReference type="ARBA" id="ARBA00022777"/>
    </source>
</evidence>
<evidence type="ECO:0000256" key="1">
    <source>
        <dbReference type="ARBA" id="ARBA00000085"/>
    </source>
</evidence>
<keyword evidence="4" id="KW-0418">Kinase</keyword>
<dbReference type="Gene3D" id="3.30.450.20">
    <property type="entry name" value="PAS domain"/>
    <property type="match status" value="2"/>
</dbReference>
<dbReference type="SMART" id="SM00448">
    <property type="entry name" value="REC"/>
    <property type="match status" value="1"/>
</dbReference>
<dbReference type="PRINTS" id="PR00344">
    <property type="entry name" value="BCTRLSENSOR"/>
</dbReference>
<evidence type="ECO:0000259" key="7">
    <source>
        <dbReference type="PROSITE" id="PS50109"/>
    </source>
</evidence>
<sequence length="1032" mass="115440">MSNTATSTSRRVFHDWTRDPLHPDIVLNPFQRFMREDVDWSKSTVGPMAKWPPSLRQMVLLIERDLVPSVLIWEEHAIIYNEAYTLLIGEKHPGLQGMDPYIGFSEIWIQDGFAGIMKDSASTGTAHVGKKHMLPLVRYGYPEEIYHSYRFVPVLGDDGYISGHYANPTDVTKEVLADRRACSAEHVDTMIALATNMSEFWPRFALALEPAEIDFPLVALYSSSQYSTSPSSPQSNRLTCLLEHAVGVSEDRLPSRLILPRSRRPLKSDTFNVEKLLESFFYQALDSSGPLFLTRDMLPDTFLKGMSWRGFGIPSLEFLIVPLRTHKGIVIGFMFAGLNPMKKFHQDNEYANHVKMITRKVAIPKASSILQAEEIRLGEERLILRSEELKRSEAKYRSFAEHAPIGVALVTADRSIGFANDAWFRITEQSRNDTTHRPWRRVVHDGDFPRFDAFVDDLLACKGLRTLEARLQKSWALGSEEGSTDSWVHSTWILASGYSELNADGTLGYAVIWITDISSQKAVERNLDARVRKALELKRQQENFVDSICHEIRNPASAMLHCAEEIASYQQDCLRATADTIGSSVTSLAAPSLLQVPEWLRSSLDAAQTIVKCVTHQRSIVDDVLTLRKLDSNLLSLSPVIVDPVKVVTDAIKLFEGEMRSAAIRWSMFRAASLKDLNAEWVLLDPGRTHQIIINLLTNAIKFTRNCEQREINVRLSAYKDRPTMSGLGVDYFPTSERRGRNSKYLVDDGHGSEIYLVIAVSDTGKGLSDEEKSRLFERFAQASPKTYTQYGGSGLGLWISREIVEMMDGEIGVVSEEGAGSTFTFFVKSQIATPSPDQASEKKPKSETISLLRRSASSLSSAPTPSNILVVEDNLVNQKVLCTALKKRSFNVLAANHGIEALETLYRTTTYSGSHASMMQWPPFDVILMDIEMPHMDGITCIRKIRELEAEGKLEGHQATIAVTANARPDHVKAALDAGMDGVTTKPYRMDDLVTQINKTFSQAQRRTGKAVVDDRRFSDDSTTANASKAG</sequence>
<evidence type="ECO:0000259" key="8">
    <source>
        <dbReference type="PROSITE" id="PS50110"/>
    </source>
</evidence>
<dbReference type="SUPFAM" id="SSF47384">
    <property type="entry name" value="Homodimeric domain of signal transducing histidine kinase"/>
    <property type="match status" value="1"/>
</dbReference>
<dbReference type="Gene3D" id="1.10.287.130">
    <property type="match status" value="1"/>
</dbReference>
<keyword evidence="3" id="KW-0808">Transferase</keyword>
<dbReference type="EMBL" id="CP042201">
    <property type="protein sequence ID" value="QDS77374.1"/>
    <property type="molecule type" value="Genomic_DNA"/>
</dbReference>
<dbReference type="InterPro" id="IPR003594">
    <property type="entry name" value="HATPase_dom"/>
</dbReference>
<feature type="domain" description="Response regulatory" evidence="8">
    <location>
        <begin position="868"/>
        <end position="1002"/>
    </location>
</feature>
<dbReference type="CDD" id="cd00130">
    <property type="entry name" value="PAS"/>
    <property type="match status" value="1"/>
</dbReference>
<dbReference type="InterPro" id="IPR011006">
    <property type="entry name" value="CheY-like_superfamily"/>
</dbReference>
<dbReference type="Gene3D" id="3.30.565.10">
    <property type="entry name" value="Histidine kinase-like ATPase, C-terminal domain"/>
    <property type="match status" value="1"/>
</dbReference>
<dbReference type="InterPro" id="IPR004358">
    <property type="entry name" value="Sig_transdc_His_kin-like_C"/>
</dbReference>
<reference evidence="9 10" key="1">
    <citation type="submission" date="2019-07" db="EMBL/GenBank/DDBJ databases">
        <title>Finished genome of Venturia effusa.</title>
        <authorList>
            <person name="Young C.A."/>
            <person name="Cox M.P."/>
            <person name="Ganley A.R.D."/>
            <person name="David W.J."/>
        </authorList>
    </citation>
    <scope>NUCLEOTIDE SEQUENCE [LARGE SCALE GENOMIC DNA]</scope>
    <source>
        <strain evidence="10">albino</strain>
    </source>
</reference>
<name>A0A517LP13_9PEZI</name>
<dbReference type="SMART" id="SM00387">
    <property type="entry name" value="HATPase_c"/>
    <property type="match status" value="1"/>
</dbReference>
<dbReference type="Gene3D" id="3.40.50.2300">
    <property type="match status" value="1"/>
</dbReference>
<dbReference type="SUPFAM" id="SSF52172">
    <property type="entry name" value="CheY-like"/>
    <property type="match status" value="1"/>
</dbReference>
<evidence type="ECO:0000313" key="9">
    <source>
        <dbReference type="EMBL" id="QDS77374.1"/>
    </source>
</evidence>
<dbReference type="Proteomes" id="UP000316270">
    <property type="component" value="Chromosome 17"/>
</dbReference>
<keyword evidence="10" id="KW-1185">Reference proteome</keyword>
<organism evidence="9 10">
    <name type="scientific">Venturia effusa</name>
    <dbReference type="NCBI Taxonomy" id="50376"/>
    <lineage>
        <taxon>Eukaryota</taxon>
        <taxon>Fungi</taxon>
        <taxon>Dikarya</taxon>
        <taxon>Ascomycota</taxon>
        <taxon>Pezizomycotina</taxon>
        <taxon>Dothideomycetes</taxon>
        <taxon>Pleosporomycetidae</taxon>
        <taxon>Venturiales</taxon>
        <taxon>Venturiaceae</taxon>
        <taxon>Venturia</taxon>
    </lineage>
</organism>
<dbReference type="Pfam" id="PF13188">
    <property type="entry name" value="PAS_8"/>
    <property type="match status" value="1"/>
</dbReference>
<evidence type="ECO:0000313" key="10">
    <source>
        <dbReference type="Proteomes" id="UP000316270"/>
    </source>
</evidence>
<accession>A0A517LP13</accession>
<dbReference type="Pfam" id="PF00072">
    <property type="entry name" value="Response_reg"/>
    <property type="match status" value="1"/>
</dbReference>
<dbReference type="Pfam" id="PF02518">
    <property type="entry name" value="HATPase_c"/>
    <property type="match status" value="1"/>
</dbReference>
<dbReference type="EC" id="2.7.13.3" evidence="2"/>
<protein>
    <recommendedName>
        <fullName evidence="2">histidine kinase</fullName>
        <ecNumber evidence="2">2.7.13.3</ecNumber>
    </recommendedName>
</protein>
<evidence type="ECO:0000256" key="2">
    <source>
        <dbReference type="ARBA" id="ARBA00012438"/>
    </source>
</evidence>
<dbReference type="STRING" id="50376.A0A517LP13"/>
<dbReference type="PROSITE" id="PS50109">
    <property type="entry name" value="HIS_KIN"/>
    <property type="match status" value="1"/>
</dbReference>
<gene>
    <name evidence="9" type="ORF">FKW77_005719</name>
</gene>
<dbReference type="InterPro" id="IPR005467">
    <property type="entry name" value="His_kinase_dom"/>
</dbReference>
<dbReference type="CDD" id="cd17546">
    <property type="entry name" value="REC_hyHK_CKI1_RcsC-like"/>
    <property type="match status" value="1"/>
</dbReference>
<evidence type="ECO:0000256" key="6">
    <source>
        <dbReference type="SAM" id="MobiDB-lite"/>
    </source>
</evidence>
<feature type="domain" description="Histidine kinase" evidence="7">
    <location>
        <begin position="547"/>
        <end position="832"/>
    </location>
</feature>
<dbReference type="SUPFAM" id="SSF55874">
    <property type="entry name" value="ATPase domain of HSP90 chaperone/DNA topoisomerase II/histidine kinase"/>
    <property type="match status" value="1"/>
</dbReference>
<dbReference type="InterPro" id="IPR035965">
    <property type="entry name" value="PAS-like_dom_sf"/>
</dbReference>
<dbReference type="PANTHER" id="PTHR43047">
    <property type="entry name" value="TWO-COMPONENT HISTIDINE PROTEIN KINASE"/>
    <property type="match status" value="1"/>
</dbReference>
<evidence type="ECO:0000256" key="5">
    <source>
        <dbReference type="PROSITE-ProRule" id="PRU00169"/>
    </source>
</evidence>
<dbReference type="InterPro" id="IPR036097">
    <property type="entry name" value="HisK_dim/P_sf"/>
</dbReference>
<dbReference type="PROSITE" id="PS50110">
    <property type="entry name" value="RESPONSE_REGULATORY"/>
    <property type="match status" value="1"/>
</dbReference>
<feature type="region of interest" description="Disordered" evidence="6">
    <location>
        <begin position="1009"/>
        <end position="1032"/>
    </location>
</feature>
<dbReference type="GO" id="GO:0000155">
    <property type="term" value="F:phosphorelay sensor kinase activity"/>
    <property type="evidence" value="ECO:0007669"/>
    <property type="project" value="InterPro"/>
</dbReference>
<dbReference type="SUPFAM" id="SSF55785">
    <property type="entry name" value="PYP-like sensor domain (PAS domain)"/>
    <property type="match status" value="1"/>
</dbReference>
<proteinExistence type="predicted"/>
<dbReference type="InterPro" id="IPR036890">
    <property type="entry name" value="HATPase_C_sf"/>
</dbReference>
<feature type="modified residue" description="4-aspartylphosphate" evidence="5">
    <location>
        <position position="931"/>
    </location>
</feature>